<geneLocation type="apicoplast" evidence="1"/>
<dbReference type="Proteomes" id="UP001057455">
    <property type="component" value="Unassembled WGS sequence"/>
</dbReference>
<name>A0A9W5TD12_BABOV</name>
<evidence type="ECO:0000313" key="1">
    <source>
        <dbReference type="EMBL" id="GFE55969.1"/>
    </source>
</evidence>
<comment type="caution">
    <text evidence="1">The sequence shown here is derived from an EMBL/GenBank/DDBJ whole genome shotgun (WGS) entry which is preliminary data.</text>
</comment>
<organism evidence="1 2">
    <name type="scientific">Babesia ovis</name>
    <dbReference type="NCBI Taxonomy" id="5869"/>
    <lineage>
        <taxon>Eukaryota</taxon>
        <taxon>Sar</taxon>
        <taxon>Alveolata</taxon>
        <taxon>Apicomplexa</taxon>
        <taxon>Aconoidasida</taxon>
        <taxon>Piroplasmida</taxon>
        <taxon>Babesiidae</taxon>
        <taxon>Babesia</taxon>
    </lineage>
</organism>
<protein>
    <submittedName>
        <fullName evidence="1">Cyclin</fullName>
    </submittedName>
</protein>
<evidence type="ECO:0000313" key="2">
    <source>
        <dbReference type="Proteomes" id="UP001057455"/>
    </source>
</evidence>
<gene>
    <name evidence="1" type="ORF">BaOVIS_035230</name>
</gene>
<proteinExistence type="predicted"/>
<reference evidence="1" key="1">
    <citation type="submission" date="2019-12" db="EMBL/GenBank/DDBJ databases">
        <title>Genome sequence of Babesia ovis.</title>
        <authorList>
            <person name="Yamagishi J."/>
            <person name="Sevinc F."/>
            <person name="Xuan X."/>
        </authorList>
    </citation>
    <scope>NUCLEOTIDE SEQUENCE</scope>
    <source>
        <strain evidence="1">Selcuk</strain>
    </source>
</reference>
<keyword evidence="1" id="KW-0933">Apicoplast</keyword>
<dbReference type="AlphaFoldDB" id="A0A9W5TD12"/>
<accession>A0A9W5TD12</accession>
<dbReference type="EMBL" id="BLIY01000027">
    <property type="protein sequence ID" value="GFE55969.1"/>
    <property type="molecule type" value="Genomic_DNA"/>
</dbReference>
<sequence length="122" mass="14515">MFNIKNKYNSIKSKNKHSKTYYSSSHNVKKGLVWFGFRTLKINSYSILYLKLLISTIFNLRSNLSIISLEYIKFLYYIKSLQNFRINKLLLNNLTSSNYILNNTNNKVLLNFKKNNIINIIY</sequence>
<keyword evidence="1" id="KW-0934">Plastid</keyword>
<keyword evidence="2" id="KW-1185">Reference proteome</keyword>